<reference evidence="5 6" key="1">
    <citation type="submission" date="2024-10" db="EMBL/GenBank/DDBJ databases">
        <title>The Natural Products Discovery Center: Release of the First 8490 Sequenced Strains for Exploring Actinobacteria Biosynthetic Diversity.</title>
        <authorList>
            <person name="Kalkreuter E."/>
            <person name="Kautsar S.A."/>
            <person name="Yang D."/>
            <person name="Bader C.D."/>
            <person name="Teijaro C.N."/>
            <person name="Fluegel L."/>
            <person name="Davis C.M."/>
            <person name="Simpson J.R."/>
            <person name="Lauterbach L."/>
            <person name="Steele A.D."/>
            <person name="Gui C."/>
            <person name="Meng S."/>
            <person name="Li G."/>
            <person name="Viehrig K."/>
            <person name="Ye F."/>
            <person name="Su P."/>
            <person name="Kiefer A.F."/>
            <person name="Nichols A."/>
            <person name="Cepeda A.J."/>
            <person name="Yan W."/>
            <person name="Fan B."/>
            <person name="Jiang Y."/>
            <person name="Adhikari A."/>
            <person name="Zheng C.-J."/>
            <person name="Schuster L."/>
            <person name="Cowan T.M."/>
            <person name="Smanski M.J."/>
            <person name="Chevrette M.G."/>
            <person name="De Carvalho L.P.S."/>
            <person name="Shen B."/>
        </authorList>
    </citation>
    <scope>NUCLEOTIDE SEQUENCE [LARGE SCALE GENOMIC DNA]</scope>
    <source>
        <strain evidence="5 6">NPDC048320</strain>
    </source>
</reference>
<evidence type="ECO:0000256" key="1">
    <source>
        <dbReference type="ARBA" id="ARBA00023015"/>
    </source>
</evidence>
<dbReference type="Pfam" id="PF13377">
    <property type="entry name" value="Peripla_BP_3"/>
    <property type="match status" value="1"/>
</dbReference>
<keyword evidence="3" id="KW-0804">Transcription</keyword>
<dbReference type="SUPFAM" id="SSF53822">
    <property type="entry name" value="Periplasmic binding protein-like I"/>
    <property type="match status" value="1"/>
</dbReference>
<proteinExistence type="predicted"/>
<evidence type="ECO:0000313" key="6">
    <source>
        <dbReference type="Proteomes" id="UP001604267"/>
    </source>
</evidence>
<evidence type="ECO:0000313" key="5">
    <source>
        <dbReference type="EMBL" id="MFG3014102.1"/>
    </source>
</evidence>
<dbReference type="InterPro" id="IPR028082">
    <property type="entry name" value="Peripla_BP_I"/>
</dbReference>
<dbReference type="Proteomes" id="UP001604267">
    <property type="component" value="Unassembled WGS sequence"/>
</dbReference>
<name>A0ABW7BA74_9ACTN</name>
<evidence type="ECO:0000256" key="3">
    <source>
        <dbReference type="ARBA" id="ARBA00023163"/>
    </source>
</evidence>
<protein>
    <submittedName>
        <fullName evidence="5">Substrate-binding domain-containing protein</fullName>
    </submittedName>
</protein>
<dbReference type="RefSeq" id="WP_392820395.1">
    <property type="nucleotide sequence ID" value="NZ_JBICYV010000014.1"/>
</dbReference>
<sequence length="47" mass="4991">MLAGRRVPEDVGVVGYDDTPVASHFLPPLTTVHRLRGPGVSPPGRRG</sequence>
<evidence type="ECO:0000259" key="4">
    <source>
        <dbReference type="Pfam" id="PF13377"/>
    </source>
</evidence>
<comment type="caution">
    <text evidence="5">The sequence shown here is derived from an EMBL/GenBank/DDBJ whole genome shotgun (WGS) entry which is preliminary data.</text>
</comment>
<feature type="domain" description="Transcriptional regulator LacI/GalR-like sensor" evidence="4">
    <location>
        <begin position="3"/>
        <end position="33"/>
    </location>
</feature>
<dbReference type="EMBL" id="JBICYV010000014">
    <property type="protein sequence ID" value="MFG3014102.1"/>
    <property type="molecule type" value="Genomic_DNA"/>
</dbReference>
<gene>
    <name evidence="5" type="ORF">ACGFZB_27495</name>
</gene>
<keyword evidence="2" id="KW-0238">DNA-binding</keyword>
<dbReference type="InterPro" id="IPR046335">
    <property type="entry name" value="LacI/GalR-like_sensor"/>
</dbReference>
<evidence type="ECO:0000256" key="2">
    <source>
        <dbReference type="ARBA" id="ARBA00023125"/>
    </source>
</evidence>
<keyword evidence="1" id="KW-0805">Transcription regulation</keyword>
<keyword evidence="6" id="KW-1185">Reference proteome</keyword>
<accession>A0ABW7BA74</accession>
<organism evidence="5 6">
    <name type="scientific">Streptomyces cinerochromogenes</name>
    <dbReference type="NCBI Taxonomy" id="66422"/>
    <lineage>
        <taxon>Bacteria</taxon>
        <taxon>Bacillati</taxon>
        <taxon>Actinomycetota</taxon>
        <taxon>Actinomycetes</taxon>
        <taxon>Kitasatosporales</taxon>
        <taxon>Streptomycetaceae</taxon>
        <taxon>Streptomyces</taxon>
    </lineage>
</organism>
<dbReference type="Gene3D" id="3.40.50.2300">
    <property type="match status" value="1"/>
</dbReference>